<protein>
    <recommendedName>
        <fullName evidence="3">Very-short-patch-repair endonuclease</fullName>
    </recommendedName>
</protein>
<name>A0A560W6T0_9MICO</name>
<organism evidence="1 2">
    <name type="scientific">Marihabitans asiaticum</name>
    <dbReference type="NCBI Taxonomy" id="415218"/>
    <lineage>
        <taxon>Bacteria</taxon>
        <taxon>Bacillati</taxon>
        <taxon>Actinomycetota</taxon>
        <taxon>Actinomycetes</taxon>
        <taxon>Micrococcales</taxon>
        <taxon>Intrasporangiaceae</taxon>
        <taxon>Marihabitans</taxon>
    </lineage>
</organism>
<accession>A0A560W6T0</accession>
<dbReference type="AlphaFoldDB" id="A0A560W6T0"/>
<proteinExistence type="predicted"/>
<dbReference type="InterPro" id="IPR011335">
    <property type="entry name" value="Restrct_endonuc-II-like"/>
</dbReference>
<evidence type="ECO:0008006" key="3">
    <source>
        <dbReference type="Google" id="ProtNLM"/>
    </source>
</evidence>
<dbReference type="OrthoDB" id="5176673at2"/>
<evidence type="ECO:0000313" key="2">
    <source>
        <dbReference type="Proteomes" id="UP000315628"/>
    </source>
</evidence>
<gene>
    <name evidence="1" type="ORF">FB557_2726</name>
</gene>
<dbReference type="Proteomes" id="UP000315628">
    <property type="component" value="Unassembled WGS sequence"/>
</dbReference>
<dbReference type="SUPFAM" id="SSF52980">
    <property type="entry name" value="Restriction endonuclease-like"/>
    <property type="match status" value="1"/>
</dbReference>
<dbReference type="RefSeq" id="WP_144858136.1">
    <property type="nucleotide sequence ID" value="NZ_BAAAYT010000002.1"/>
</dbReference>
<evidence type="ECO:0000313" key="1">
    <source>
        <dbReference type="EMBL" id="TWD13326.1"/>
    </source>
</evidence>
<comment type="caution">
    <text evidence="1">The sequence shown here is derived from an EMBL/GenBank/DDBJ whole genome shotgun (WGS) entry which is preliminary data.</text>
</comment>
<keyword evidence="2" id="KW-1185">Reference proteome</keyword>
<dbReference type="Gene3D" id="3.40.960.10">
    <property type="entry name" value="VSR Endonuclease"/>
    <property type="match status" value="1"/>
</dbReference>
<reference evidence="1 2" key="1">
    <citation type="submission" date="2019-06" db="EMBL/GenBank/DDBJ databases">
        <title>Sequencing the genomes of 1000 actinobacteria strains.</title>
        <authorList>
            <person name="Klenk H.-P."/>
        </authorList>
    </citation>
    <scope>NUCLEOTIDE SEQUENCE [LARGE SCALE GENOMIC DNA]</scope>
    <source>
        <strain evidence="1 2">DSM 18935</strain>
    </source>
</reference>
<dbReference type="EMBL" id="VIUW01000005">
    <property type="protein sequence ID" value="TWD13326.1"/>
    <property type="molecule type" value="Genomic_DNA"/>
</dbReference>
<sequence length="303" mass="32833">MDETSTIELLLRDGNGVILRRESRAAGVSDQAMREARRRGMLSSLTRGASCARIPERAEDHRALLSIAALRLYPDAQLSSSATVAAWGLPVVDVPVARLDLARPVRQEVLTTDFRIRPIRHERADSPAGPSDPLPAALIQMAMDVGILRAMPPIDAALHRELTTAGQLDEAAAQVRGWPRSSRVTCALAWADGRSESPGETLTRAHLRAVGIRTTPQVVIKDPSGRAVARADLVVDGAKVIIEVDGKVKYTDGGADALFREKKREDKLRRLGYVVVRVVWADLYRPAQLIAAVRDAIAIATAA</sequence>